<name>A0ABV6LI52_9BACI</name>
<sequence>MIVQRYVQRAVVGSVVVIASTALFPLVRHTFRPLVKEFSKEMNYFLVTTKERMEDIVADVKYERMKKQLDHLDVIDCEVIEVEDELYSRKGE</sequence>
<dbReference type="RefSeq" id="WP_377344551.1">
    <property type="nucleotide sequence ID" value="NZ_JBHLTP010000001.1"/>
</dbReference>
<keyword evidence="3" id="KW-1185">Reference proteome</keyword>
<keyword evidence="1" id="KW-0812">Transmembrane</keyword>
<dbReference type="Proteomes" id="UP001589836">
    <property type="component" value="Unassembled WGS sequence"/>
</dbReference>
<evidence type="ECO:0008006" key="4">
    <source>
        <dbReference type="Google" id="ProtNLM"/>
    </source>
</evidence>
<protein>
    <recommendedName>
        <fullName evidence="4">DUF5132 domain-containing protein</fullName>
    </recommendedName>
</protein>
<keyword evidence="1" id="KW-0472">Membrane</keyword>
<organism evidence="2 3">
    <name type="scientific">Pontibacillus salicampi</name>
    <dbReference type="NCBI Taxonomy" id="1449801"/>
    <lineage>
        <taxon>Bacteria</taxon>
        <taxon>Bacillati</taxon>
        <taxon>Bacillota</taxon>
        <taxon>Bacilli</taxon>
        <taxon>Bacillales</taxon>
        <taxon>Bacillaceae</taxon>
        <taxon>Pontibacillus</taxon>
    </lineage>
</organism>
<dbReference type="EMBL" id="JBHLTP010000001">
    <property type="protein sequence ID" value="MFC0522066.1"/>
    <property type="molecule type" value="Genomic_DNA"/>
</dbReference>
<comment type="caution">
    <text evidence="2">The sequence shown here is derived from an EMBL/GenBank/DDBJ whole genome shotgun (WGS) entry which is preliminary data.</text>
</comment>
<reference evidence="2 3" key="1">
    <citation type="submission" date="2024-09" db="EMBL/GenBank/DDBJ databases">
        <authorList>
            <person name="Sun Q."/>
            <person name="Mori K."/>
        </authorList>
    </citation>
    <scope>NUCLEOTIDE SEQUENCE [LARGE SCALE GENOMIC DNA]</scope>
    <source>
        <strain evidence="2 3">NCAIM B.02529</strain>
    </source>
</reference>
<keyword evidence="1" id="KW-1133">Transmembrane helix</keyword>
<proteinExistence type="predicted"/>
<feature type="transmembrane region" description="Helical" evidence="1">
    <location>
        <begin position="6"/>
        <end position="27"/>
    </location>
</feature>
<evidence type="ECO:0000313" key="2">
    <source>
        <dbReference type="EMBL" id="MFC0522066.1"/>
    </source>
</evidence>
<evidence type="ECO:0000256" key="1">
    <source>
        <dbReference type="SAM" id="Phobius"/>
    </source>
</evidence>
<accession>A0ABV6LI52</accession>
<evidence type="ECO:0000313" key="3">
    <source>
        <dbReference type="Proteomes" id="UP001589836"/>
    </source>
</evidence>
<gene>
    <name evidence="2" type="ORF">ACFFGV_00490</name>
</gene>